<feature type="transmembrane region" description="Helical" evidence="1">
    <location>
        <begin position="16"/>
        <end position="36"/>
    </location>
</feature>
<accession>C8S0E8</accession>
<dbReference type="EMBL" id="ACYY01000008">
    <property type="protein sequence ID" value="EEW25482.1"/>
    <property type="molecule type" value="Genomic_DNA"/>
</dbReference>
<keyword evidence="1" id="KW-0812">Transmembrane</keyword>
<dbReference type="Proteomes" id="UP000010121">
    <property type="component" value="Unassembled WGS sequence"/>
</dbReference>
<dbReference type="STRING" id="371731.Rsw2DRAFT_1526"/>
<gene>
    <name evidence="2" type="ORF">Rsw2DRAFT_1526</name>
</gene>
<evidence type="ECO:0000313" key="3">
    <source>
        <dbReference type="Proteomes" id="UP000010121"/>
    </source>
</evidence>
<reference evidence="2 3" key="1">
    <citation type="submission" date="2009-08" db="EMBL/GenBank/DDBJ databases">
        <title>The draft genome of Rhodobacter sp. SW2.</title>
        <authorList>
            <consortium name="US DOE Joint Genome Institute (JGI-PGF)"/>
            <person name="Lucas S."/>
            <person name="Copeland A."/>
            <person name="Lapidus A."/>
            <person name="Glavina del Rio T."/>
            <person name="Tice H."/>
            <person name="Bruce D."/>
            <person name="Goodwin L."/>
            <person name="Pitluck S."/>
            <person name="Larimer F."/>
            <person name="Land M.L."/>
            <person name="Hauser L."/>
            <person name="Emerson D."/>
        </authorList>
    </citation>
    <scope>NUCLEOTIDE SEQUENCE [LARGE SCALE GENOMIC DNA]</scope>
    <source>
        <strain evidence="2 3">SW2</strain>
    </source>
</reference>
<feature type="transmembrane region" description="Helical" evidence="1">
    <location>
        <begin position="42"/>
        <end position="61"/>
    </location>
</feature>
<organism evidence="2 3">
    <name type="scientific">Rhodobacter ferrooxidans</name>
    <dbReference type="NCBI Taxonomy" id="371731"/>
    <lineage>
        <taxon>Bacteria</taxon>
        <taxon>Pseudomonadati</taxon>
        <taxon>Pseudomonadota</taxon>
        <taxon>Alphaproteobacteria</taxon>
        <taxon>Rhodobacterales</taxon>
        <taxon>Rhodobacter group</taxon>
        <taxon>Rhodobacter</taxon>
    </lineage>
</organism>
<dbReference type="RefSeq" id="WP_008029665.1">
    <property type="nucleotide sequence ID" value="NZ_ACYY01000008.1"/>
</dbReference>
<evidence type="ECO:0000313" key="2">
    <source>
        <dbReference type="EMBL" id="EEW25482.1"/>
    </source>
</evidence>
<keyword evidence="1" id="KW-0472">Membrane</keyword>
<proteinExistence type="predicted"/>
<keyword evidence="1" id="KW-1133">Transmembrane helix</keyword>
<comment type="caution">
    <text evidence="2">The sequence shown here is derived from an EMBL/GenBank/DDBJ whole genome shotgun (WGS) entry which is preliminary data.</text>
</comment>
<name>C8S0E8_9RHOB</name>
<protein>
    <submittedName>
        <fullName evidence="2">Uncharacterized protein</fullName>
    </submittedName>
</protein>
<evidence type="ECO:0000256" key="1">
    <source>
        <dbReference type="SAM" id="Phobius"/>
    </source>
</evidence>
<sequence length="63" mass="6383">MAHPETSTSGSSTRSLVMIYLALLVVVVLIAVAVMILGPAGLAISAVVATGVMMVLILFAVRG</sequence>
<dbReference type="AlphaFoldDB" id="C8S0E8"/>
<keyword evidence="3" id="KW-1185">Reference proteome</keyword>